<evidence type="ECO:0000313" key="1">
    <source>
        <dbReference type="EMBL" id="UWZ84683.1"/>
    </source>
</evidence>
<name>A0A9J7BPJ5_9BACT</name>
<dbReference type="EMBL" id="CP093313">
    <property type="protein sequence ID" value="UWZ84683.1"/>
    <property type="molecule type" value="Genomic_DNA"/>
</dbReference>
<keyword evidence="2" id="KW-1185">Reference proteome</keyword>
<evidence type="ECO:0000313" key="2">
    <source>
        <dbReference type="Proteomes" id="UP001059380"/>
    </source>
</evidence>
<dbReference type="KEGG" id="orp:MOP44_01815"/>
<gene>
    <name evidence="1" type="ORF">MOP44_01815</name>
</gene>
<accession>A0A9J7BPJ5</accession>
<dbReference type="RefSeq" id="WP_260794189.1">
    <property type="nucleotide sequence ID" value="NZ_CP093313.1"/>
</dbReference>
<organism evidence="1 2">
    <name type="scientific">Occallatibacter riparius</name>
    <dbReference type="NCBI Taxonomy" id="1002689"/>
    <lineage>
        <taxon>Bacteria</taxon>
        <taxon>Pseudomonadati</taxon>
        <taxon>Acidobacteriota</taxon>
        <taxon>Terriglobia</taxon>
        <taxon>Terriglobales</taxon>
        <taxon>Acidobacteriaceae</taxon>
        <taxon>Occallatibacter</taxon>
    </lineage>
</organism>
<proteinExistence type="predicted"/>
<dbReference type="AlphaFoldDB" id="A0A9J7BPJ5"/>
<dbReference type="Proteomes" id="UP001059380">
    <property type="component" value="Chromosome"/>
</dbReference>
<sequence>MDTRLPGAIMTMPTVNLSFPHAWRAEILAARPMILPTRHYVYPQAVEEVERGALEIEVRTAADAVQPFLATCALGFRDPITPTGIWSAPNEHELCAVSGGYAYIIDTTQPEQFTMIHYRPVLQVLPAVESGLLLFVGNRTILAWGRDGQAWESPKLSDEGMTIEEISGAVLHGLGWDMFTDREVPFSLDLEMGSVVRQPR</sequence>
<protein>
    <submittedName>
        <fullName evidence="1">Uncharacterized protein</fullName>
    </submittedName>
</protein>
<reference evidence="1" key="1">
    <citation type="submission" date="2021-04" db="EMBL/GenBank/DDBJ databases">
        <title>Phylogenetic analysis of Acidobacteriaceae.</title>
        <authorList>
            <person name="Qiu L."/>
            <person name="Zhang Q."/>
        </authorList>
    </citation>
    <scope>NUCLEOTIDE SEQUENCE</scope>
    <source>
        <strain evidence="1">DSM 25168</strain>
    </source>
</reference>